<dbReference type="InterPro" id="IPR007844">
    <property type="entry name" value="AsmA"/>
</dbReference>
<dbReference type="GO" id="GO:0005886">
    <property type="term" value="C:plasma membrane"/>
    <property type="evidence" value="ECO:0007669"/>
    <property type="project" value="TreeGrafter"/>
</dbReference>
<dbReference type="RefSeq" id="WP_100861534.1">
    <property type="nucleotide sequence ID" value="NZ_PGCP01000041.1"/>
</dbReference>
<dbReference type="InterPro" id="IPR052894">
    <property type="entry name" value="AsmA-related"/>
</dbReference>
<feature type="domain" description="AsmA" evidence="1">
    <location>
        <begin position="2"/>
        <end position="602"/>
    </location>
</feature>
<evidence type="ECO:0000313" key="2">
    <source>
        <dbReference type="EMBL" id="PJC91540.1"/>
    </source>
</evidence>
<evidence type="ECO:0000259" key="1">
    <source>
        <dbReference type="Pfam" id="PF05170"/>
    </source>
</evidence>
<comment type="caution">
    <text evidence="2">The sequence shown here is derived from an EMBL/GenBank/DDBJ whole genome shotgun (WGS) entry which is preliminary data.</text>
</comment>
<accession>A0A2M8H4U9</accession>
<dbReference type="EMBL" id="PGCP01000041">
    <property type="protein sequence ID" value="PJC91540.1"/>
    <property type="molecule type" value="Genomic_DNA"/>
</dbReference>
<dbReference type="AlphaFoldDB" id="A0A2M8H4U9"/>
<sequence>MKKIVYILLGLALAALVAIVALVSLIDPNQFKPQLAEQVKKNTGRELVMEGDIGWRFWPSLGLSLEKVALRNPAGFAEPDLIRVEKGEASVALLPLLSHRLEIGEVTLSGAHLFIQTKADGSSNLADLVKDKEQAQAGGETSTPASPASESQPWEIQLQGVVLEQASALVQDDRSGISSRLERLDLSLGQLTLGEWVPVTLAAKGARGELAFDIKGQGEIKLARDAHDSELKNLNLSGSLGDPKQRLDDFSLKADRLVLGEWGSLTLSLNGAQGEAAKPTLAGSLDGTLKARLDKGLQLVEVSDAVLAAKLTGEGLPRSPLSLKLAGFARAELDKQRITLTNLVMGADDALLSGNGVIKLGAVPSIEFDLKGDKLDLDAWLGAQDGAKTAASSAAPATVSAGEQGAAAKPAPSAQALSTAEPDLSVLKLVDLAGELQLDALKVKGLDLSAVDLQLALSGGQLNLKQFSAGVAGGQVSASGVLDARQQPASYQVHKRIQGVDIRPLLQTLAQNDRLEGKGDLDIQVQGRGLSEQALRSEMQGTASLKLSDGALHGINLAEMIREARATLTGKGAEQVKEARKTDFSDLSASFQIGNGIASSHDIQLAAPALRVQGQGQTALVPETLDLLFLTSVVESSKGQGGKTVDELNDITIPVRIGGHWQAPSYKLDVKELLSNNKVLEEKARKEAERGLKKLLGDKANDEGIKGAADQLLKGLFK</sequence>
<gene>
    <name evidence="2" type="ORF">CUC44_19590</name>
</gene>
<reference evidence="2 3" key="1">
    <citation type="submission" date="2017-11" db="EMBL/GenBank/DDBJ databases">
        <title>Draft genome sequence of environmental isolate Aeromonas lusitania sp. nov. MDC 2473.</title>
        <authorList>
            <person name="Colston S.M."/>
            <person name="Navarro A."/>
            <person name="Martinez-Murcia A.J."/>
            <person name="Graf J."/>
        </authorList>
    </citation>
    <scope>NUCLEOTIDE SEQUENCE [LARGE SCALE GENOMIC DNA]</scope>
    <source>
        <strain evidence="2 3">MDC 2473</strain>
    </source>
</reference>
<organism evidence="2 3">
    <name type="scientific">Aeromonas lusitana</name>
    <dbReference type="NCBI Taxonomy" id="931529"/>
    <lineage>
        <taxon>Bacteria</taxon>
        <taxon>Pseudomonadati</taxon>
        <taxon>Pseudomonadota</taxon>
        <taxon>Gammaproteobacteria</taxon>
        <taxon>Aeromonadales</taxon>
        <taxon>Aeromonadaceae</taxon>
        <taxon>Aeromonas</taxon>
    </lineage>
</organism>
<keyword evidence="3" id="KW-1185">Reference proteome</keyword>
<evidence type="ECO:0000313" key="3">
    <source>
        <dbReference type="Proteomes" id="UP000232060"/>
    </source>
</evidence>
<dbReference type="OrthoDB" id="9766390at2"/>
<dbReference type="Pfam" id="PF05170">
    <property type="entry name" value="AsmA"/>
    <property type="match status" value="1"/>
</dbReference>
<dbReference type="Proteomes" id="UP000232060">
    <property type="component" value="Unassembled WGS sequence"/>
</dbReference>
<name>A0A2M8H4U9_9GAMM</name>
<proteinExistence type="predicted"/>
<dbReference type="GO" id="GO:0090313">
    <property type="term" value="P:regulation of protein targeting to membrane"/>
    <property type="evidence" value="ECO:0007669"/>
    <property type="project" value="TreeGrafter"/>
</dbReference>
<protein>
    <submittedName>
        <fullName evidence="2">AsmA family protein</fullName>
    </submittedName>
</protein>
<dbReference type="PANTHER" id="PTHR30441">
    <property type="entry name" value="DUF748 DOMAIN-CONTAINING PROTEIN"/>
    <property type="match status" value="1"/>
</dbReference>
<dbReference type="PANTHER" id="PTHR30441:SF4">
    <property type="entry name" value="PROTEIN ASMA"/>
    <property type="match status" value="1"/>
</dbReference>